<evidence type="ECO:0000256" key="5">
    <source>
        <dbReference type="ARBA" id="ARBA00023136"/>
    </source>
</evidence>
<evidence type="ECO:0000313" key="8">
    <source>
        <dbReference type="Proteomes" id="UP000279271"/>
    </source>
</evidence>
<evidence type="ECO:0008006" key="9">
    <source>
        <dbReference type="Google" id="ProtNLM"/>
    </source>
</evidence>
<evidence type="ECO:0000256" key="4">
    <source>
        <dbReference type="ARBA" id="ARBA00023128"/>
    </source>
</evidence>
<feature type="region of interest" description="Disordered" evidence="6">
    <location>
        <begin position="274"/>
        <end position="294"/>
    </location>
</feature>
<dbReference type="PANTHER" id="PTHR28234:SF1">
    <property type="entry name" value="NUCLEAR CONTROL OF ATPASE PROTEIN 2"/>
    <property type="match status" value="1"/>
</dbReference>
<dbReference type="InterPro" id="IPR013946">
    <property type="entry name" value="NCA2-like"/>
</dbReference>
<evidence type="ECO:0000256" key="3">
    <source>
        <dbReference type="ARBA" id="ARBA00022989"/>
    </source>
</evidence>
<keyword evidence="2" id="KW-0812">Transmembrane</keyword>
<proteinExistence type="predicted"/>
<keyword evidence="5" id="KW-0472">Membrane</keyword>
<reference evidence="8" key="1">
    <citation type="journal article" date="2018" name="Algal Res.">
        <title>Characterization of plant carbon substrate utilization by Auxenochlorella protothecoides.</title>
        <authorList>
            <person name="Vogler B.W."/>
            <person name="Starkenburg S.R."/>
            <person name="Sudasinghe N."/>
            <person name="Schambach J.Y."/>
            <person name="Rollin J.A."/>
            <person name="Pattathil S."/>
            <person name="Barry A.N."/>
        </authorList>
    </citation>
    <scope>NUCLEOTIDE SEQUENCE [LARGE SCALE GENOMIC DNA]</scope>
    <source>
        <strain evidence="8">UTEX 25</strain>
    </source>
</reference>
<keyword evidence="4" id="KW-0496">Mitochondrion</keyword>
<dbReference type="Pfam" id="PF08637">
    <property type="entry name" value="NCA2"/>
    <property type="match status" value="2"/>
</dbReference>
<comment type="subcellular location">
    <subcellularLocation>
        <location evidence="1">Mitochondrion membrane</location>
        <topology evidence="1">Multi-pass membrane protein</topology>
    </subcellularLocation>
</comment>
<dbReference type="GO" id="GO:0005741">
    <property type="term" value="C:mitochondrial outer membrane"/>
    <property type="evidence" value="ECO:0007669"/>
    <property type="project" value="TreeGrafter"/>
</dbReference>
<sequence>EAALAEVWLAALQLSQVAFSRVLAELDDATANLTFWEGRVKQEHHFWFIWLQQGPGAFLHRSAQLLRLKEVQAGGLSSAELMEKRVLVFRLLRDSLCRSLACIQSAAELLLLTSHVRQEPGGNGEERSLFQAADAAVERCMTDISKAARDAIAASAALSSSERLVHVPRWARMPSELQRHWVKYGVVWALAGAGALFVVRHSPLAGSSDLQRWWSAGVGATRAALDAHLLAPLQAVRDELFTTFRSRPSIVSLAEYEADRDSLARMLGDFERDRGSAGGAGGGGAGPGAPPPAAGDAVLVQVGRLLEGRNVEDGDARLMPAPRGGGPPPKGMDTMMRRYEHELKKPIRNLVAGDLARCLLIQASKDWGGRVQKLKVDSESAMLEIDQILKSNELSIALVAAVPAFLIAGGLLYWTSRLITPAPPDPKTEAVPARLALVEAERSLAVLATPEPGRDLAQAAGLYAFQLAAAYEEARSLFARHRGLFGGQASSEWPALQAELKELGAPGPVARKLGGLQRIMRAYSIYQQF</sequence>
<dbReference type="PANTHER" id="PTHR28234">
    <property type="entry name" value="NUCLEAR CONTROL OF ATPASE PROTEIN 2"/>
    <property type="match status" value="1"/>
</dbReference>
<evidence type="ECO:0000256" key="6">
    <source>
        <dbReference type="SAM" id="MobiDB-lite"/>
    </source>
</evidence>
<comment type="caution">
    <text evidence="7">The sequence shown here is derived from an EMBL/GenBank/DDBJ whole genome shotgun (WGS) entry which is preliminary data.</text>
</comment>
<dbReference type="Proteomes" id="UP000279271">
    <property type="component" value="Unassembled WGS sequence"/>
</dbReference>
<protein>
    <recommendedName>
        <fullName evidence="9">Nuclear control of ATPase protein 2</fullName>
    </recommendedName>
</protein>
<organism evidence="7 8">
    <name type="scientific">Auxenochlorella protothecoides</name>
    <name type="common">Green microalga</name>
    <name type="synonym">Chlorella protothecoides</name>
    <dbReference type="NCBI Taxonomy" id="3075"/>
    <lineage>
        <taxon>Eukaryota</taxon>
        <taxon>Viridiplantae</taxon>
        <taxon>Chlorophyta</taxon>
        <taxon>core chlorophytes</taxon>
        <taxon>Trebouxiophyceae</taxon>
        <taxon>Chlorellales</taxon>
        <taxon>Chlorellaceae</taxon>
        <taxon>Auxenochlorella</taxon>
    </lineage>
</organism>
<dbReference type="AlphaFoldDB" id="A0A3M7KV65"/>
<evidence type="ECO:0000256" key="1">
    <source>
        <dbReference type="ARBA" id="ARBA00004225"/>
    </source>
</evidence>
<name>A0A3M7KV65_AUXPR</name>
<accession>A0A3M7KV65</accession>
<gene>
    <name evidence="7" type="ORF">APUTEX25_003893</name>
</gene>
<feature type="non-terminal residue" evidence="7">
    <location>
        <position position="1"/>
    </location>
</feature>
<dbReference type="EMBL" id="QOKY01000195">
    <property type="protein sequence ID" value="RMZ53754.1"/>
    <property type="molecule type" value="Genomic_DNA"/>
</dbReference>
<keyword evidence="3" id="KW-1133">Transmembrane helix</keyword>
<evidence type="ECO:0000256" key="2">
    <source>
        <dbReference type="ARBA" id="ARBA00022692"/>
    </source>
</evidence>
<feature type="compositionally biased region" description="Gly residues" evidence="6">
    <location>
        <begin position="276"/>
        <end position="287"/>
    </location>
</feature>
<evidence type="ECO:0000313" key="7">
    <source>
        <dbReference type="EMBL" id="RMZ53754.1"/>
    </source>
</evidence>